<dbReference type="Pfam" id="PF10825">
    <property type="entry name" value="DUF2752"/>
    <property type="match status" value="1"/>
</dbReference>
<keyword evidence="1" id="KW-0812">Transmembrane</keyword>
<organism evidence="2 3">
    <name type="scientific">Natranaerobius thermophilus (strain ATCC BAA-1301 / DSM 18059 / JW/NM-WN-LF)</name>
    <dbReference type="NCBI Taxonomy" id="457570"/>
    <lineage>
        <taxon>Bacteria</taxon>
        <taxon>Bacillati</taxon>
        <taxon>Bacillota</taxon>
        <taxon>Clostridia</taxon>
        <taxon>Natranaerobiales</taxon>
        <taxon>Natranaerobiaceae</taxon>
        <taxon>Natranaerobius</taxon>
    </lineage>
</organism>
<dbReference type="EMBL" id="CP001034">
    <property type="protein sequence ID" value="ACB84433.1"/>
    <property type="molecule type" value="Genomic_DNA"/>
</dbReference>
<dbReference type="HOGENOM" id="CLU_098258_2_1_9"/>
<gene>
    <name evidence="2" type="ordered locus">Nther_0848</name>
</gene>
<dbReference type="STRING" id="457570.Nther_0848"/>
<dbReference type="AlphaFoldDB" id="B2A867"/>
<proteinExistence type="predicted"/>
<dbReference type="OrthoDB" id="9815897at2"/>
<accession>B2A867</accession>
<evidence type="ECO:0000313" key="3">
    <source>
        <dbReference type="Proteomes" id="UP000001683"/>
    </source>
</evidence>
<dbReference type="Proteomes" id="UP000001683">
    <property type="component" value="Chromosome"/>
</dbReference>
<keyword evidence="1" id="KW-0472">Membrane</keyword>
<dbReference type="InterPro" id="IPR021215">
    <property type="entry name" value="DUF2752"/>
</dbReference>
<reference evidence="2 3" key="1">
    <citation type="submission" date="2008-04" db="EMBL/GenBank/DDBJ databases">
        <title>Complete sequence of chromosome of Natranaerobius thermophilus JW/NM-WN-LF.</title>
        <authorList>
            <consortium name="US DOE Joint Genome Institute"/>
            <person name="Copeland A."/>
            <person name="Lucas S."/>
            <person name="Lapidus A."/>
            <person name="Glavina del Rio T."/>
            <person name="Dalin E."/>
            <person name="Tice H."/>
            <person name="Bruce D."/>
            <person name="Goodwin L."/>
            <person name="Pitluck S."/>
            <person name="Chertkov O."/>
            <person name="Brettin T."/>
            <person name="Detter J.C."/>
            <person name="Han C."/>
            <person name="Kuske C.R."/>
            <person name="Schmutz J."/>
            <person name="Larimer F."/>
            <person name="Land M."/>
            <person name="Hauser L."/>
            <person name="Kyrpides N."/>
            <person name="Lykidis A."/>
            <person name="Mesbah N.M."/>
            <person name="Wiegel J."/>
        </authorList>
    </citation>
    <scope>NUCLEOTIDE SEQUENCE [LARGE SCALE GENOMIC DNA]</scope>
    <source>
        <strain evidence="3">ATCC BAA-1301 / DSM 18059 / JW/NM-WN-LF</strain>
    </source>
</reference>
<feature type="transmembrane region" description="Helical" evidence="1">
    <location>
        <begin position="78"/>
        <end position="97"/>
    </location>
</feature>
<dbReference type="RefSeq" id="WP_012447311.1">
    <property type="nucleotide sequence ID" value="NC_010718.1"/>
</dbReference>
<feature type="transmembrane region" description="Helical" evidence="1">
    <location>
        <begin position="118"/>
        <end position="135"/>
    </location>
</feature>
<dbReference type="KEGG" id="nth:Nther_0848"/>
<evidence type="ECO:0008006" key="4">
    <source>
        <dbReference type="Google" id="ProtNLM"/>
    </source>
</evidence>
<sequence length="136" mass="15783">MQPNNLQRKLERKLELFLVLFFVLIIVAVLIYVQYPYTVSQLTGYTGCSVYETFDIKCPTCRGTRAVSALMDGRLFDALQYNALVIVTIPIVLYYGIRTSVFILKGNSMEELRINTKFIWFWLVVIILFTVIRNLV</sequence>
<name>B2A867_NATTJ</name>
<evidence type="ECO:0000313" key="2">
    <source>
        <dbReference type="EMBL" id="ACB84433.1"/>
    </source>
</evidence>
<dbReference type="InParanoid" id="B2A867"/>
<evidence type="ECO:0000256" key="1">
    <source>
        <dbReference type="SAM" id="Phobius"/>
    </source>
</evidence>
<feature type="transmembrane region" description="Helical" evidence="1">
    <location>
        <begin position="16"/>
        <end position="35"/>
    </location>
</feature>
<keyword evidence="1" id="KW-1133">Transmembrane helix</keyword>
<reference evidence="2 3" key="2">
    <citation type="journal article" date="2011" name="J. Bacteriol.">
        <title>Complete genome sequence of the anaerobic, halophilic alkalithermophile Natranaerobius thermophilus JW/NM-WN-LF.</title>
        <authorList>
            <person name="Zhao B."/>
            <person name="Mesbah N.M."/>
            <person name="Dalin E."/>
            <person name="Goodwin L."/>
            <person name="Nolan M."/>
            <person name="Pitluck S."/>
            <person name="Chertkov O."/>
            <person name="Brettin T.S."/>
            <person name="Han J."/>
            <person name="Larimer F.W."/>
            <person name="Land M.L."/>
            <person name="Hauser L."/>
            <person name="Kyrpides N."/>
            <person name="Wiegel J."/>
        </authorList>
    </citation>
    <scope>NUCLEOTIDE SEQUENCE [LARGE SCALE GENOMIC DNA]</scope>
    <source>
        <strain evidence="3">ATCC BAA-1301 / DSM 18059 / JW/NM-WN-LF</strain>
    </source>
</reference>
<keyword evidence="3" id="KW-1185">Reference proteome</keyword>
<protein>
    <recommendedName>
        <fullName evidence="4">DUF2752 domain-containing protein</fullName>
    </recommendedName>
</protein>